<dbReference type="InterPro" id="IPR036188">
    <property type="entry name" value="FAD/NAD-bd_sf"/>
</dbReference>
<dbReference type="InterPro" id="IPR050407">
    <property type="entry name" value="Geranylgeranyl_reductase"/>
</dbReference>
<accession>A0A7V4TZV6</accession>
<dbReference type="SUPFAM" id="SSF51905">
    <property type="entry name" value="FAD/NAD(P)-binding domain"/>
    <property type="match status" value="1"/>
</dbReference>
<comment type="caution">
    <text evidence="2">The sequence shown here is derived from an EMBL/GenBank/DDBJ whole genome shotgun (WGS) entry which is preliminary data.</text>
</comment>
<dbReference type="PANTHER" id="PTHR42685:SF22">
    <property type="entry name" value="CONDITIONED MEDIUM FACTOR RECEPTOR 1"/>
    <property type="match status" value="1"/>
</dbReference>
<reference evidence="2" key="1">
    <citation type="journal article" date="2020" name="mSystems">
        <title>Genome- and Community-Level Interaction Insights into Carbon Utilization and Element Cycling Functions of Hydrothermarchaeota in Hydrothermal Sediment.</title>
        <authorList>
            <person name="Zhou Z."/>
            <person name="Liu Y."/>
            <person name="Xu W."/>
            <person name="Pan J."/>
            <person name="Luo Z.H."/>
            <person name="Li M."/>
        </authorList>
    </citation>
    <scope>NUCLEOTIDE SEQUENCE [LARGE SCALE GENOMIC DNA]</scope>
    <source>
        <strain evidence="2">HyVt-577</strain>
    </source>
</reference>
<feature type="domain" description="FAD-binding" evidence="1">
    <location>
        <begin position="13"/>
        <end position="354"/>
    </location>
</feature>
<dbReference type="InterPro" id="IPR002938">
    <property type="entry name" value="FAD-bd"/>
</dbReference>
<dbReference type="InterPro" id="IPR011777">
    <property type="entry name" value="Geranylgeranyl_Rdtase_fam"/>
</dbReference>
<dbReference type="Pfam" id="PF01494">
    <property type="entry name" value="FAD_binding_3"/>
    <property type="match status" value="1"/>
</dbReference>
<protein>
    <submittedName>
        <fullName evidence="2">Geranylgeranyl reductase family protein</fullName>
    </submittedName>
</protein>
<dbReference type="AlphaFoldDB" id="A0A7V4TZV6"/>
<sequence length="423" mass="48143">MSANRFQRKYDMETNVVIVGAGPAGATTSIFLAKKGIKHIIFDKADFPRDKICGDGLSGKVVSVLEEMNPALLHKLYAKPDTFLGSWGVYFAAPNGKGVNIPFRLNGRPVEQPPGFVARRIDFDYFLVQNIDNRMANPRFNCEIVSIERRPEGVVLTFRQEGEIKTVLAQMVVGAGGDRCPVNKTLTSYKLAPDHYYAGLRAYYKNVSGMQDGNFIELHFLDEVLPGYFWIFPLPNNMANVGIGMLSRDIRRKRVNLREIMLKAIKENPAIRQRFEQAEEVEGVKGWGLPLASQKRPLSGERFVLVGDAGSLIDPFTGEGIGNAMFSAQIAAGVIARAVERNEYSASLLEEYDRLLYDRLWDEIHLSYRIQRLVQHRWLFNFVINRLNSNKKLMDTFSLMFNDLDMREKLKSPLFYLRLLFNR</sequence>
<proteinExistence type="predicted"/>
<dbReference type="PANTHER" id="PTHR42685">
    <property type="entry name" value="GERANYLGERANYL DIPHOSPHATE REDUCTASE"/>
    <property type="match status" value="1"/>
</dbReference>
<dbReference type="EMBL" id="DRQG01000066">
    <property type="protein sequence ID" value="HGY55436.1"/>
    <property type="molecule type" value="Genomic_DNA"/>
</dbReference>
<evidence type="ECO:0000313" key="2">
    <source>
        <dbReference type="EMBL" id="HGY55436.1"/>
    </source>
</evidence>
<dbReference type="GO" id="GO:0016628">
    <property type="term" value="F:oxidoreductase activity, acting on the CH-CH group of donors, NAD or NADP as acceptor"/>
    <property type="evidence" value="ECO:0007669"/>
    <property type="project" value="InterPro"/>
</dbReference>
<dbReference type="PRINTS" id="PR00420">
    <property type="entry name" value="RNGMNOXGNASE"/>
</dbReference>
<evidence type="ECO:0000259" key="1">
    <source>
        <dbReference type="Pfam" id="PF01494"/>
    </source>
</evidence>
<dbReference type="Proteomes" id="UP000885779">
    <property type="component" value="Unassembled WGS sequence"/>
</dbReference>
<dbReference type="NCBIfam" id="TIGR02032">
    <property type="entry name" value="GG-red-SF"/>
    <property type="match status" value="1"/>
</dbReference>
<name>A0A7V4TZV6_CALAY</name>
<dbReference type="GO" id="GO:0071949">
    <property type="term" value="F:FAD binding"/>
    <property type="evidence" value="ECO:0007669"/>
    <property type="project" value="InterPro"/>
</dbReference>
<organism evidence="2">
    <name type="scientific">Caldithrix abyssi</name>
    <dbReference type="NCBI Taxonomy" id="187145"/>
    <lineage>
        <taxon>Bacteria</taxon>
        <taxon>Pseudomonadati</taxon>
        <taxon>Calditrichota</taxon>
        <taxon>Calditrichia</taxon>
        <taxon>Calditrichales</taxon>
        <taxon>Calditrichaceae</taxon>
        <taxon>Caldithrix</taxon>
    </lineage>
</organism>
<gene>
    <name evidence="2" type="ORF">ENK44_07040</name>
</gene>
<dbReference type="Gene3D" id="3.50.50.60">
    <property type="entry name" value="FAD/NAD(P)-binding domain"/>
    <property type="match status" value="1"/>
</dbReference>